<sequence length="521" mass="58401">MSEQPQVAASTPPSTCADHEVVVIGAGIGGICMGIRLQEANIEDFVILERGADVGGTWRDNRYPDIGVDIPCWFYQYSFARNRKWTRVFPKGAEVLAYHKDVVRRYSLEPHLRFNSHVVRQVWNEEAGHWELQMATGQRLTAKFVVSAVGAFLLAKEDPGIPGWIDFRGKLLRPTDWDYGYSLAGKRVAVIGTGASSVQITPVLAEVTSQLDVYQRTPVWCLPKPDYVFGPRMQWFLTIPVVQACINALSLVLTDILIRLVLLPPLFLFIPLARAFDAVSKYTYRRHLRSVVHDTSVRAALLPDYGLMGKRPTISNSFLQAFNRSNVSLTTTPISRITSTGIQISDGQTREYDAIVLATGYHLFSDPESYATGAVIGRDGFDLGTFYNKKGLQAYESVSIHGLPNHWTVVGPYSWTGTSWHFMVEMASRRIVSVIAEARSRDAKSVEVSEAAHGAFHDKIRRQRTNMASYFTEVNKGLRTYYLNSQKDCPFIRPTSVLSALSSSRRVNFDDYDFSYASPSK</sequence>
<dbReference type="PANTHER" id="PTHR42877">
    <property type="entry name" value="L-ORNITHINE N(5)-MONOOXYGENASE-RELATED"/>
    <property type="match status" value="1"/>
</dbReference>
<dbReference type="Gene3D" id="3.50.50.60">
    <property type="entry name" value="FAD/NAD(P)-binding domain"/>
    <property type="match status" value="3"/>
</dbReference>
<comment type="caution">
    <text evidence="2">The sequence shown here is derived from an EMBL/GenBank/DDBJ whole genome shotgun (WGS) entry which is preliminary data.</text>
</comment>
<dbReference type="Pfam" id="PF13738">
    <property type="entry name" value="Pyr_redox_3"/>
    <property type="match status" value="1"/>
</dbReference>
<dbReference type="OrthoDB" id="74360at2759"/>
<dbReference type="EMBL" id="NJES01000020">
    <property type="protein sequence ID" value="PHH80291.1"/>
    <property type="molecule type" value="Genomic_DNA"/>
</dbReference>
<organism evidence="2 3">
    <name type="scientific">Ophiocordyceps camponoti-rufipedis</name>
    <dbReference type="NCBI Taxonomy" id="2004952"/>
    <lineage>
        <taxon>Eukaryota</taxon>
        <taxon>Fungi</taxon>
        <taxon>Dikarya</taxon>
        <taxon>Ascomycota</taxon>
        <taxon>Pezizomycotina</taxon>
        <taxon>Sordariomycetes</taxon>
        <taxon>Hypocreomycetidae</taxon>
        <taxon>Hypocreales</taxon>
        <taxon>Ophiocordycipitaceae</taxon>
        <taxon>Ophiocordyceps</taxon>
    </lineage>
</organism>
<evidence type="ECO:0000313" key="2">
    <source>
        <dbReference type="EMBL" id="PHH80291.1"/>
    </source>
</evidence>
<name>A0A2C5ZLV0_9HYPO</name>
<reference evidence="2 3" key="1">
    <citation type="submission" date="2017-06" db="EMBL/GenBank/DDBJ databases">
        <title>Ant-infecting Ophiocordyceps genomes reveal a high diversity of potential behavioral manipulation genes and a possible major role for enterotoxins.</title>
        <authorList>
            <person name="De Bekker C."/>
            <person name="Evans H.C."/>
            <person name="Brachmann A."/>
            <person name="Hughes D.P."/>
        </authorList>
    </citation>
    <scope>NUCLEOTIDE SEQUENCE [LARGE SCALE GENOMIC DNA]</scope>
    <source>
        <strain evidence="2 3">Map16</strain>
    </source>
</reference>
<keyword evidence="3" id="KW-1185">Reference proteome</keyword>
<evidence type="ECO:0000313" key="3">
    <source>
        <dbReference type="Proteomes" id="UP000226431"/>
    </source>
</evidence>
<accession>A0A2C5ZLV0</accession>
<dbReference type="PANTHER" id="PTHR42877:SF4">
    <property type="entry name" value="FAD_NAD(P)-BINDING DOMAIN-CONTAINING PROTEIN-RELATED"/>
    <property type="match status" value="1"/>
</dbReference>
<dbReference type="InterPro" id="IPR051209">
    <property type="entry name" value="FAD-bind_Monooxygenase_sf"/>
</dbReference>
<dbReference type="AlphaFoldDB" id="A0A2C5ZLV0"/>
<gene>
    <name evidence="2" type="ORF">CDD80_2132</name>
</gene>
<dbReference type="Proteomes" id="UP000226431">
    <property type="component" value="Unassembled WGS sequence"/>
</dbReference>
<proteinExistence type="inferred from homology"/>
<evidence type="ECO:0008006" key="4">
    <source>
        <dbReference type="Google" id="ProtNLM"/>
    </source>
</evidence>
<dbReference type="SUPFAM" id="SSF51905">
    <property type="entry name" value="FAD/NAD(P)-binding domain"/>
    <property type="match status" value="1"/>
</dbReference>
<dbReference type="InterPro" id="IPR036188">
    <property type="entry name" value="FAD/NAD-bd_sf"/>
</dbReference>
<evidence type="ECO:0000256" key="1">
    <source>
        <dbReference type="ARBA" id="ARBA00010139"/>
    </source>
</evidence>
<dbReference type="STRING" id="2004952.A0A2C5ZLV0"/>
<dbReference type="PRINTS" id="PR00411">
    <property type="entry name" value="PNDRDTASEI"/>
</dbReference>
<comment type="similarity">
    <text evidence="1">Belongs to the FAD-binding monooxygenase family.</text>
</comment>
<protein>
    <recommendedName>
        <fullName evidence="4">FAD/NAD(P)-binding domain-containing protein</fullName>
    </recommendedName>
</protein>